<keyword evidence="2" id="KW-0812">Transmembrane</keyword>
<accession>A0A517QMT7</accession>
<gene>
    <name evidence="3" type="ORF">Mal48_22100</name>
</gene>
<evidence type="ECO:0000313" key="3">
    <source>
        <dbReference type="EMBL" id="QDT32960.1"/>
    </source>
</evidence>
<evidence type="ECO:0000313" key="4">
    <source>
        <dbReference type="Proteomes" id="UP000315724"/>
    </source>
</evidence>
<organism evidence="3 4">
    <name type="scientific">Thalassoglobus polymorphus</name>
    <dbReference type="NCBI Taxonomy" id="2527994"/>
    <lineage>
        <taxon>Bacteria</taxon>
        <taxon>Pseudomonadati</taxon>
        <taxon>Planctomycetota</taxon>
        <taxon>Planctomycetia</taxon>
        <taxon>Planctomycetales</taxon>
        <taxon>Planctomycetaceae</taxon>
        <taxon>Thalassoglobus</taxon>
    </lineage>
</organism>
<sequence>MSFTKLENDTNLQVSSGVKLGDPGTIPTTDKVDAYDNYVFGNFGGLLLVFCVSVCCRSTTGGNPFS</sequence>
<reference evidence="3 4" key="1">
    <citation type="submission" date="2019-02" db="EMBL/GenBank/DDBJ databases">
        <title>Deep-cultivation of Planctomycetes and their phenomic and genomic characterization uncovers novel biology.</title>
        <authorList>
            <person name="Wiegand S."/>
            <person name="Jogler M."/>
            <person name="Boedeker C."/>
            <person name="Pinto D."/>
            <person name="Vollmers J."/>
            <person name="Rivas-Marin E."/>
            <person name="Kohn T."/>
            <person name="Peeters S.H."/>
            <person name="Heuer A."/>
            <person name="Rast P."/>
            <person name="Oberbeckmann S."/>
            <person name="Bunk B."/>
            <person name="Jeske O."/>
            <person name="Meyerdierks A."/>
            <person name="Storesund J.E."/>
            <person name="Kallscheuer N."/>
            <person name="Luecker S."/>
            <person name="Lage O.M."/>
            <person name="Pohl T."/>
            <person name="Merkel B.J."/>
            <person name="Hornburger P."/>
            <person name="Mueller R.-W."/>
            <person name="Bruemmer F."/>
            <person name="Labrenz M."/>
            <person name="Spormann A.M."/>
            <person name="Op den Camp H."/>
            <person name="Overmann J."/>
            <person name="Amann R."/>
            <person name="Jetten M.S.M."/>
            <person name="Mascher T."/>
            <person name="Medema M.H."/>
            <person name="Devos D.P."/>
            <person name="Kaster A.-K."/>
            <person name="Ovreas L."/>
            <person name="Rohde M."/>
            <person name="Galperin M.Y."/>
            <person name="Jogler C."/>
        </authorList>
    </citation>
    <scope>NUCLEOTIDE SEQUENCE [LARGE SCALE GENOMIC DNA]</scope>
    <source>
        <strain evidence="3 4">Mal48</strain>
    </source>
</reference>
<feature type="region of interest" description="Disordered" evidence="1">
    <location>
        <begin position="1"/>
        <end position="24"/>
    </location>
</feature>
<keyword evidence="4" id="KW-1185">Reference proteome</keyword>
<evidence type="ECO:0000256" key="2">
    <source>
        <dbReference type="SAM" id="Phobius"/>
    </source>
</evidence>
<proteinExistence type="predicted"/>
<keyword evidence="2" id="KW-0472">Membrane</keyword>
<evidence type="ECO:0000256" key="1">
    <source>
        <dbReference type="SAM" id="MobiDB-lite"/>
    </source>
</evidence>
<name>A0A517QMT7_9PLAN</name>
<dbReference type="KEGG" id="tpol:Mal48_22100"/>
<dbReference type="EMBL" id="CP036267">
    <property type="protein sequence ID" value="QDT32960.1"/>
    <property type="molecule type" value="Genomic_DNA"/>
</dbReference>
<keyword evidence="2" id="KW-1133">Transmembrane helix</keyword>
<dbReference type="AlphaFoldDB" id="A0A517QMT7"/>
<feature type="compositionally biased region" description="Polar residues" evidence="1">
    <location>
        <begin position="1"/>
        <end position="16"/>
    </location>
</feature>
<dbReference type="Proteomes" id="UP000315724">
    <property type="component" value="Chromosome"/>
</dbReference>
<protein>
    <submittedName>
        <fullName evidence="3">Uncharacterized protein</fullName>
    </submittedName>
</protein>
<feature type="transmembrane region" description="Helical" evidence="2">
    <location>
        <begin position="38"/>
        <end position="56"/>
    </location>
</feature>